<dbReference type="EMBL" id="LJDB01000064">
    <property type="protein sequence ID" value="ONI39475.1"/>
    <property type="molecule type" value="Genomic_DNA"/>
</dbReference>
<comment type="caution">
    <text evidence="1">The sequence shown here is derived from an EMBL/GenBank/DDBJ whole genome shotgun (WGS) entry which is preliminary data.</text>
</comment>
<dbReference type="Proteomes" id="UP000188605">
    <property type="component" value="Unassembled WGS sequence"/>
</dbReference>
<protein>
    <submittedName>
        <fullName evidence="1">Uncharacterized protein</fullName>
    </submittedName>
</protein>
<proteinExistence type="predicted"/>
<evidence type="ECO:0000313" key="2">
    <source>
        <dbReference type="Proteomes" id="UP000188605"/>
    </source>
</evidence>
<name>A0ACC8XAU9_9FIRM</name>
<accession>A0ACC8XAU9</accession>
<reference evidence="1" key="1">
    <citation type="submission" date="2016-08" db="EMBL/GenBank/DDBJ databases">
        <authorList>
            <person name="Ngugi D.K."/>
            <person name="Miyake S."/>
            <person name="Stingl U."/>
        </authorList>
    </citation>
    <scope>NUCLEOTIDE SEQUENCE</scope>
    <source>
        <strain evidence="1">SCG-B11WGA-EpuloA1</strain>
    </source>
</reference>
<sequence length="79" mass="9301">MIKSENKLIKEQRALSRKKKGSKNREKARLQLANTHEKIRNQRTDFLQKTSTKIVRENQMIVLENLSTKNLAKLAYCMN</sequence>
<keyword evidence="2" id="KW-1185">Reference proteome</keyword>
<organism evidence="1 2">
    <name type="scientific">Candidatus Epulonipiscium fishelsonii</name>
    <dbReference type="NCBI Taxonomy" id="77094"/>
    <lineage>
        <taxon>Bacteria</taxon>
        <taxon>Bacillati</taxon>
        <taxon>Bacillota</taxon>
        <taxon>Clostridia</taxon>
        <taxon>Lachnospirales</taxon>
        <taxon>Lachnospiraceae</taxon>
        <taxon>Candidatus Epulonipiscium</taxon>
    </lineage>
</organism>
<evidence type="ECO:0000313" key="1">
    <source>
        <dbReference type="EMBL" id="ONI39475.1"/>
    </source>
</evidence>
<gene>
    <name evidence="1" type="ORF">AN396_08720</name>
</gene>